<accession>A0AC61U132</accession>
<dbReference type="EMBL" id="CP087977">
    <property type="protein sequence ID" value="UUZ43721.1"/>
    <property type="molecule type" value="Genomic_DNA"/>
</dbReference>
<reference evidence="1" key="1">
    <citation type="submission" date="2021-11" db="EMBL/GenBank/DDBJ databases">
        <title>Study of the species diversity of bacterial strains isolated from a unique natural object - Shulgan-Tash cave (Bashkiria).</title>
        <authorList>
            <person name="Sazanova A.L."/>
            <person name="Chirak E.R."/>
            <person name="Safronova V.I."/>
        </authorList>
    </citation>
    <scope>NUCLEOTIDE SEQUENCE</scope>
    <source>
        <strain evidence="1">P1</strain>
    </source>
</reference>
<organism evidence="1 2">
    <name type="scientific">Janibacter limosus</name>
    <dbReference type="NCBI Taxonomy" id="53458"/>
    <lineage>
        <taxon>Bacteria</taxon>
        <taxon>Bacillati</taxon>
        <taxon>Actinomycetota</taxon>
        <taxon>Actinomycetes</taxon>
        <taxon>Micrococcales</taxon>
        <taxon>Intrasporangiaceae</taxon>
        <taxon>Janibacter</taxon>
    </lineage>
</organism>
<dbReference type="Proteomes" id="UP001059663">
    <property type="component" value="Chromosome"/>
</dbReference>
<name>A0AC61U132_9MICO</name>
<proteinExistence type="predicted"/>
<evidence type="ECO:0000313" key="1">
    <source>
        <dbReference type="EMBL" id="UUZ43721.1"/>
    </source>
</evidence>
<gene>
    <name evidence="1" type="ORF">LP422_12845</name>
</gene>
<sequence>MVVTVTGEVPVGPDGEPVYANNDTSDRELWPLLFEKAMAQEFGGDYHDLDGDWPAKAIEAMTGNDVQTYDEGFLPWDDKDFPDAASMHDQLEDGGVMVASTNGDGEKSSDGELVSNHAYTVTDVDPDTGEVTVQNPWGAGYPPITMSHAEFEERFARLDVGTTK</sequence>
<protein>
    <submittedName>
        <fullName evidence="1">Uncharacterized protein</fullName>
    </submittedName>
</protein>
<evidence type="ECO:0000313" key="2">
    <source>
        <dbReference type="Proteomes" id="UP001059663"/>
    </source>
</evidence>